<evidence type="ECO:0000259" key="1">
    <source>
        <dbReference type="Pfam" id="PF11074"/>
    </source>
</evidence>
<name>A0ABD3MKR7_9STRA</name>
<dbReference type="AlphaFoldDB" id="A0ABD3MKR7"/>
<evidence type="ECO:0000313" key="3">
    <source>
        <dbReference type="Proteomes" id="UP001530293"/>
    </source>
</evidence>
<organism evidence="2 3">
    <name type="scientific">Discostella pseudostelligera</name>
    <dbReference type="NCBI Taxonomy" id="259834"/>
    <lineage>
        <taxon>Eukaryota</taxon>
        <taxon>Sar</taxon>
        <taxon>Stramenopiles</taxon>
        <taxon>Ochrophyta</taxon>
        <taxon>Bacillariophyta</taxon>
        <taxon>Coscinodiscophyceae</taxon>
        <taxon>Thalassiosirophycidae</taxon>
        <taxon>Stephanodiscales</taxon>
        <taxon>Stephanodiscaceae</taxon>
        <taxon>Discostella</taxon>
    </lineage>
</organism>
<comment type="caution">
    <text evidence="2">The sequence shown here is derived from an EMBL/GenBank/DDBJ whole genome shotgun (WGS) entry which is preliminary data.</text>
</comment>
<gene>
    <name evidence="2" type="ORF">ACHAWU_004029</name>
</gene>
<keyword evidence="3" id="KW-1185">Reference proteome</keyword>
<proteinExistence type="predicted"/>
<dbReference type="Proteomes" id="UP001530293">
    <property type="component" value="Unassembled WGS sequence"/>
</dbReference>
<sequence>MMSPSAKLPVPPLRYLTKSLVKTALKCPKKLVYATHPTLFPQSREHVEDPLYQHLSMEGERFGEYCKRLFPHGKEMRRRKVMEDGQNDFASMVHRLSSETYQTLMGDKDGAHKKKRVTLFEGVVCDGALYAQPDVLDKIVHDDDAGDGRKDNQRIELRVIEVKSKSWDSRYSIQDKMLSKNNKLPSVKANYLPYIQDVAFQSMVCRMLYSQEHNVHISSWLMMPDRSKKMKYNLLDANDGEISSHATLCSSDGNPTDDRIPTLDETIQTIDNSVAALINVDELVEIVLNSEASYPGSNGDTLQEIVYRWAEQVNTPTFGPQSLSTPIGMHCASCEYRLKDIPVIGTHSGFHNCWHEATGYEMERLRSTPLIVDLYGNTKKLVTTFMSKDKYLLSELSTDFFELADDGTPVKKADMGESITNHQRQWYQVETTKRLESDSPALRNNPTFRPSCMIKKNRMDQIMKSWKYPLHFIDFETIAPVIPLYSNMSPYEIFAFQFSHHILHDASSTVEHASEFLHIEEGSPNVSFLRALHRAICHKNDGGTVFQWSPHEHNVLKGMLSTPEAMDSLSAQEYSDLSTLLENGMVDLCKLAHKYYYVDQSGGSSSIKRLLRPTLDASPHIRELYGSPTYNSRNFSNFQWYQLDDCGRAKDPYDILSTMTDIDNDGDNNQQQQHDKANVTKGLAAAAAFQELRNNVSLESKDRRDIEKSLLRYCELDTLAMVMIVQAWQNLLEDSSE</sequence>
<feature type="domain" description="DUF2779" evidence="1">
    <location>
        <begin position="471"/>
        <end position="606"/>
    </location>
</feature>
<dbReference type="EMBL" id="JALLBG020000108">
    <property type="protein sequence ID" value="KAL3764217.1"/>
    <property type="molecule type" value="Genomic_DNA"/>
</dbReference>
<accession>A0ABD3MKR7</accession>
<evidence type="ECO:0000313" key="2">
    <source>
        <dbReference type="EMBL" id="KAL3764217.1"/>
    </source>
</evidence>
<reference evidence="2 3" key="1">
    <citation type="submission" date="2024-10" db="EMBL/GenBank/DDBJ databases">
        <title>Updated reference genomes for cyclostephanoid diatoms.</title>
        <authorList>
            <person name="Roberts W.R."/>
            <person name="Alverson A.J."/>
        </authorList>
    </citation>
    <scope>NUCLEOTIDE SEQUENCE [LARGE SCALE GENOMIC DNA]</scope>
    <source>
        <strain evidence="2 3">AJA232-27</strain>
    </source>
</reference>
<dbReference type="InterPro" id="IPR021301">
    <property type="entry name" value="DUF2779"/>
</dbReference>
<protein>
    <recommendedName>
        <fullName evidence="1">DUF2779 domain-containing protein</fullName>
    </recommendedName>
</protein>
<dbReference type="Pfam" id="PF11074">
    <property type="entry name" value="DUF2779"/>
    <property type="match status" value="1"/>
</dbReference>